<comment type="caution">
    <text evidence="2">The sequence shown here is derived from an EMBL/GenBank/DDBJ whole genome shotgun (WGS) entry which is preliminary data.</text>
</comment>
<evidence type="ECO:0000259" key="1">
    <source>
        <dbReference type="SMART" id="SM00849"/>
    </source>
</evidence>
<dbReference type="Proteomes" id="UP001244563">
    <property type="component" value="Unassembled WGS sequence"/>
</dbReference>
<dbReference type="PANTHER" id="PTHR36839:SF1">
    <property type="entry name" value="METALLO-BETA-LACTAMASE FAMILY PROTEIN (AFU_ORTHOLOGUE AFUA_5G12770)"/>
    <property type="match status" value="1"/>
</dbReference>
<name>A0ABT9TR03_PAENI</name>
<proteinExistence type="predicted"/>
<dbReference type="InterPro" id="IPR036866">
    <property type="entry name" value="RibonucZ/Hydroxyglut_hydro"/>
</dbReference>
<keyword evidence="3" id="KW-1185">Reference proteome</keyword>
<organism evidence="2 3">
    <name type="scientific">Paenarthrobacter nicotinovorans</name>
    <name type="common">Arthrobacter nicotinovorans</name>
    <dbReference type="NCBI Taxonomy" id="29320"/>
    <lineage>
        <taxon>Bacteria</taxon>
        <taxon>Bacillati</taxon>
        <taxon>Actinomycetota</taxon>
        <taxon>Actinomycetes</taxon>
        <taxon>Micrococcales</taxon>
        <taxon>Micrococcaceae</taxon>
        <taxon>Paenarthrobacter</taxon>
    </lineage>
</organism>
<dbReference type="SUPFAM" id="SSF56281">
    <property type="entry name" value="Metallo-hydrolase/oxidoreductase"/>
    <property type="match status" value="1"/>
</dbReference>
<dbReference type="Gene3D" id="3.60.15.10">
    <property type="entry name" value="Ribonuclease Z/Hydroxyacylglutathione hydrolase-like"/>
    <property type="match status" value="1"/>
</dbReference>
<dbReference type="EMBL" id="JAUSSW010000013">
    <property type="protein sequence ID" value="MDQ0104105.1"/>
    <property type="molecule type" value="Genomic_DNA"/>
</dbReference>
<dbReference type="InterPro" id="IPR001279">
    <property type="entry name" value="Metallo-B-lactamas"/>
</dbReference>
<sequence length="270" mass="29263">MLICAACAVEREEPVPDLCPICTDERQYVPEAGQQWLSLEGLATAGQQLVLVDNEPGLMGIRTQPKVGIGQTAQLVVTPAGSLLWDPPGYLDDHAVNMVLGRGPVLAVAASHPHMYGVQVEWSQRLGGIPVLVPEADREWLGRQDPAVCFWSGTFDIADGLTLHQTGGHFRGSAVVHWAAGAEGRGVLLTGDSVFPNPDRRSVSFMRSYPNHLPLSGSVALRIAAQLDELTFDRIYGNFNNVIRSDARTVLRNSAARHAAWARGDFDHLS</sequence>
<evidence type="ECO:0000313" key="3">
    <source>
        <dbReference type="Proteomes" id="UP001244563"/>
    </source>
</evidence>
<gene>
    <name evidence="2" type="ORF">J2T10_003778</name>
</gene>
<evidence type="ECO:0000313" key="2">
    <source>
        <dbReference type="EMBL" id="MDQ0104105.1"/>
    </source>
</evidence>
<feature type="domain" description="Metallo-beta-lactamase" evidence="1">
    <location>
        <begin position="70"/>
        <end position="239"/>
    </location>
</feature>
<reference evidence="2 3" key="1">
    <citation type="submission" date="2023-07" db="EMBL/GenBank/DDBJ databases">
        <title>Sorghum-associated microbial communities from plants grown in Nebraska, USA.</title>
        <authorList>
            <person name="Schachtman D."/>
        </authorList>
    </citation>
    <scope>NUCLEOTIDE SEQUENCE [LARGE SCALE GENOMIC DNA]</scope>
    <source>
        <strain evidence="2 3">CC523</strain>
    </source>
</reference>
<dbReference type="RefSeq" id="WP_306879332.1">
    <property type="nucleotide sequence ID" value="NZ_JAUSSW010000013.1"/>
</dbReference>
<protein>
    <submittedName>
        <fullName evidence="2">Glyoxylase-like metal-dependent hydrolase (Beta-lactamase superfamily II)</fullName>
    </submittedName>
</protein>
<dbReference type="SMART" id="SM00849">
    <property type="entry name" value="Lactamase_B"/>
    <property type="match status" value="1"/>
</dbReference>
<accession>A0ABT9TR03</accession>
<dbReference type="PANTHER" id="PTHR36839">
    <property type="entry name" value="METALLO-BETA-LACTAMASE FAMILY PROTEIN (AFU_ORTHOLOGUE AFUA_5G12770)"/>
    <property type="match status" value="1"/>
</dbReference>